<accession>A0ABV9FEF7</accession>
<keyword evidence="1 4" id="KW-0489">Methyltransferase</keyword>
<dbReference type="InterPro" id="IPR041698">
    <property type="entry name" value="Methyltransf_25"/>
</dbReference>
<dbReference type="GO" id="GO:0008168">
    <property type="term" value="F:methyltransferase activity"/>
    <property type="evidence" value="ECO:0007669"/>
    <property type="project" value="UniProtKB-KW"/>
</dbReference>
<dbReference type="CDD" id="cd02440">
    <property type="entry name" value="AdoMet_MTases"/>
    <property type="match status" value="1"/>
</dbReference>
<dbReference type="Gene3D" id="3.40.50.150">
    <property type="entry name" value="Vaccinia Virus protein VP39"/>
    <property type="match status" value="1"/>
</dbReference>
<evidence type="ECO:0000313" key="5">
    <source>
        <dbReference type="Proteomes" id="UP001596028"/>
    </source>
</evidence>
<reference evidence="5" key="1">
    <citation type="journal article" date="2019" name="Int. J. Syst. Evol. Microbiol.">
        <title>The Global Catalogue of Microorganisms (GCM) 10K type strain sequencing project: providing services to taxonomists for standard genome sequencing and annotation.</title>
        <authorList>
            <consortium name="The Broad Institute Genomics Platform"/>
            <consortium name="The Broad Institute Genome Sequencing Center for Infectious Disease"/>
            <person name="Wu L."/>
            <person name="Ma J."/>
        </authorList>
    </citation>
    <scope>NUCLEOTIDE SEQUENCE [LARGE SCALE GENOMIC DNA]</scope>
    <source>
        <strain evidence="5">CCUG 49571</strain>
    </source>
</reference>
<dbReference type="Proteomes" id="UP001596028">
    <property type="component" value="Unassembled WGS sequence"/>
</dbReference>
<dbReference type="RefSeq" id="WP_378097644.1">
    <property type="nucleotide sequence ID" value="NZ_JBHSEP010000010.1"/>
</dbReference>
<organism evidence="4 5">
    <name type="scientific">Cohnella hongkongensis</name>
    <dbReference type="NCBI Taxonomy" id="178337"/>
    <lineage>
        <taxon>Bacteria</taxon>
        <taxon>Bacillati</taxon>
        <taxon>Bacillota</taxon>
        <taxon>Bacilli</taxon>
        <taxon>Bacillales</taxon>
        <taxon>Paenibacillaceae</taxon>
        <taxon>Cohnella</taxon>
    </lineage>
</organism>
<evidence type="ECO:0000259" key="3">
    <source>
        <dbReference type="Pfam" id="PF13649"/>
    </source>
</evidence>
<sequence length="257" mass="28537">MEKIRQKIHWQADGYDEAMSFVSRYGEDLVEWLSPAEGEKILDFGCGTGDLAARIAAAGAEVHGIDISPEMVERARTKYPQLSFRCVNGMDWAADFRYDAVFSNAALHWMTDPEAAIRGLLSGLERGGRLVAEFGGSGNVQTIVSAVRQAMREAGAEDRFVMPWYFPTVGQYASLLERHGMEVRTAILLDRPTRLANGEAGMTNWLQMFGTAMFPDAEPAEAERWIADAAKLLEGTLFDGAVWTADYCRLRLIAFKI</sequence>
<evidence type="ECO:0000256" key="2">
    <source>
        <dbReference type="ARBA" id="ARBA00022679"/>
    </source>
</evidence>
<dbReference type="EMBL" id="JBHSEP010000010">
    <property type="protein sequence ID" value="MFC4599578.1"/>
    <property type="molecule type" value="Genomic_DNA"/>
</dbReference>
<comment type="caution">
    <text evidence="4">The sequence shown here is derived from an EMBL/GenBank/DDBJ whole genome shotgun (WGS) entry which is preliminary data.</text>
</comment>
<feature type="domain" description="Methyltransferase" evidence="3">
    <location>
        <begin position="41"/>
        <end position="128"/>
    </location>
</feature>
<keyword evidence="2" id="KW-0808">Transferase</keyword>
<keyword evidence="5" id="KW-1185">Reference proteome</keyword>
<proteinExistence type="predicted"/>
<gene>
    <name evidence="4" type="ORF">ACFO3S_15105</name>
</gene>
<evidence type="ECO:0000256" key="1">
    <source>
        <dbReference type="ARBA" id="ARBA00022603"/>
    </source>
</evidence>
<dbReference type="PANTHER" id="PTHR43861">
    <property type="entry name" value="TRANS-ACONITATE 2-METHYLTRANSFERASE-RELATED"/>
    <property type="match status" value="1"/>
</dbReference>
<dbReference type="Pfam" id="PF13649">
    <property type="entry name" value="Methyltransf_25"/>
    <property type="match status" value="1"/>
</dbReference>
<name>A0ABV9FEF7_9BACL</name>
<dbReference type="SUPFAM" id="SSF53335">
    <property type="entry name" value="S-adenosyl-L-methionine-dependent methyltransferases"/>
    <property type="match status" value="1"/>
</dbReference>
<dbReference type="PANTHER" id="PTHR43861:SF1">
    <property type="entry name" value="TRANS-ACONITATE 2-METHYLTRANSFERASE"/>
    <property type="match status" value="1"/>
</dbReference>
<protein>
    <submittedName>
        <fullName evidence="4">Class I SAM-dependent methyltransferase</fullName>
    </submittedName>
</protein>
<dbReference type="InterPro" id="IPR029063">
    <property type="entry name" value="SAM-dependent_MTases_sf"/>
</dbReference>
<evidence type="ECO:0000313" key="4">
    <source>
        <dbReference type="EMBL" id="MFC4599578.1"/>
    </source>
</evidence>
<dbReference type="GO" id="GO:0032259">
    <property type="term" value="P:methylation"/>
    <property type="evidence" value="ECO:0007669"/>
    <property type="project" value="UniProtKB-KW"/>
</dbReference>